<dbReference type="AlphaFoldDB" id="V4H243"/>
<keyword evidence="1" id="KW-0812">Transmembrane</keyword>
<protein>
    <submittedName>
        <fullName evidence="2">Uncharacterized protein</fullName>
    </submittedName>
</protein>
<keyword evidence="1" id="KW-0472">Membrane</keyword>
<dbReference type="RefSeq" id="WP_023401113.1">
    <property type="nucleotide sequence ID" value="NZ_AUSV01000113.1"/>
</dbReference>
<proteinExistence type="predicted"/>
<keyword evidence="1" id="KW-1133">Transmembrane helix</keyword>
<gene>
    <name evidence="2" type="ORF">PL2TA16_00310</name>
</gene>
<evidence type="ECO:0000256" key="1">
    <source>
        <dbReference type="SAM" id="Phobius"/>
    </source>
</evidence>
<dbReference type="PATRIC" id="fig|1353533.3.peg.4268"/>
<dbReference type="EMBL" id="AUSV01000113">
    <property type="protein sequence ID" value="ESP91511.1"/>
    <property type="molecule type" value="Genomic_DNA"/>
</dbReference>
<dbReference type="GeneID" id="29919749"/>
<evidence type="ECO:0000313" key="3">
    <source>
        <dbReference type="Proteomes" id="UP000017820"/>
    </source>
</evidence>
<dbReference type="Proteomes" id="UP000017820">
    <property type="component" value="Unassembled WGS sequence"/>
</dbReference>
<name>V4H243_PSEL2</name>
<feature type="transmembrane region" description="Helical" evidence="1">
    <location>
        <begin position="63"/>
        <end position="84"/>
    </location>
</feature>
<comment type="caution">
    <text evidence="2">The sequence shown here is derived from an EMBL/GenBank/DDBJ whole genome shotgun (WGS) entry which is preliminary data.</text>
</comment>
<evidence type="ECO:0000313" key="2">
    <source>
        <dbReference type="EMBL" id="ESP91511.1"/>
    </source>
</evidence>
<organism evidence="2 3">
    <name type="scientific">Pseudoalteromonas luteoviolacea (strain 2ta16)</name>
    <dbReference type="NCBI Taxonomy" id="1353533"/>
    <lineage>
        <taxon>Bacteria</taxon>
        <taxon>Pseudomonadati</taxon>
        <taxon>Pseudomonadota</taxon>
        <taxon>Gammaproteobacteria</taxon>
        <taxon>Alteromonadales</taxon>
        <taxon>Pseudoalteromonadaceae</taxon>
        <taxon>Pseudoalteromonas</taxon>
    </lineage>
</organism>
<reference evidence="2 3" key="1">
    <citation type="submission" date="2013-07" db="EMBL/GenBank/DDBJ databases">
        <title>Draft genome sequence of Pseudoalteromonas luteoviolacea 2ta16.</title>
        <authorList>
            <person name="Allen E.E."/>
            <person name="Azam F."/>
            <person name="Podell S."/>
        </authorList>
    </citation>
    <scope>NUCLEOTIDE SEQUENCE [LARGE SCALE GENOMIC DNA]</scope>
    <source>
        <strain evidence="2 3">2ta16</strain>
    </source>
</reference>
<feature type="transmembrane region" description="Helical" evidence="1">
    <location>
        <begin position="181"/>
        <end position="199"/>
    </location>
</feature>
<sequence>MKKIDYSKYSISELLDVKENIHPSSSNYSAFLEEMERREEEIHQLNESLEEGSFSLAERKIQIVGYFQLVAAIAIFFVIALSTFTNGMSVLLLIAGIPLIILNAVAGYTAVKEKAQWYWLSILNQSLQAIGFSIGSVTAKYSGLGFIGLSIKHATSPELAFGFEFSPGFSFYKYTESLNTQWIQIDIVALIFIVALIKVKDVKGTTNKSS</sequence>
<feature type="transmembrane region" description="Helical" evidence="1">
    <location>
        <begin position="90"/>
        <end position="111"/>
    </location>
</feature>
<accession>V4H243</accession>